<proteinExistence type="predicted"/>
<protein>
    <submittedName>
        <fullName evidence="1">Uncharacterized protein</fullName>
    </submittedName>
</protein>
<reference evidence="1 2" key="1">
    <citation type="submission" date="2020-04" db="EMBL/GenBank/DDBJ databases">
        <authorList>
            <person name="De Canck E."/>
        </authorList>
    </citation>
    <scope>NUCLEOTIDE SEQUENCE [LARGE SCALE GENOMIC DNA]</scope>
    <source>
        <strain evidence="1 2">LMG 29542</strain>
    </source>
</reference>
<evidence type="ECO:0000313" key="1">
    <source>
        <dbReference type="EMBL" id="CAB3754903.1"/>
    </source>
</evidence>
<dbReference type="RefSeq" id="WP_175226741.1">
    <property type="nucleotide sequence ID" value="NZ_CADIKH010000009.1"/>
</dbReference>
<sequence>MWGKQETIGKVKVLFQRGGEGQKANGTIFFDQLHRLPRMSEDDSRAYAALLEKHFPGVAVAWWARQNHEAIQAFLRDWCRDRHWS</sequence>
<dbReference type="AlphaFoldDB" id="A0A6J5DLR1"/>
<keyword evidence="2" id="KW-1185">Reference proteome</keyword>
<dbReference type="EMBL" id="CADIKH010000009">
    <property type="protein sequence ID" value="CAB3754903.1"/>
    <property type="molecule type" value="Genomic_DNA"/>
</dbReference>
<name>A0A6J5DLR1_9BURK</name>
<gene>
    <name evidence="1" type="ORF">LMG29542_02484</name>
</gene>
<evidence type="ECO:0000313" key="2">
    <source>
        <dbReference type="Proteomes" id="UP000494363"/>
    </source>
</evidence>
<organism evidence="1 2">
    <name type="scientific">Paraburkholderia humisilvae</name>
    <dbReference type="NCBI Taxonomy" id="627669"/>
    <lineage>
        <taxon>Bacteria</taxon>
        <taxon>Pseudomonadati</taxon>
        <taxon>Pseudomonadota</taxon>
        <taxon>Betaproteobacteria</taxon>
        <taxon>Burkholderiales</taxon>
        <taxon>Burkholderiaceae</taxon>
        <taxon>Paraburkholderia</taxon>
    </lineage>
</organism>
<dbReference type="Proteomes" id="UP000494363">
    <property type="component" value="Unassembled WGS sequence"/>
</dbReference>
<accession>A0A6J5DLR1</accession>